<accession>A0ABU2SGH7</accession>
<organism evidence="3 4">
    <name type="scientific">Streptomyces hesseae</name>
    <dbReference type="NCBI Taxonomy" id="3075519"/>
    <lineage>
        <taxon>Bacteria</taxon>
        <taxon>Bacillati</taxon>
        <taxon>Actinomycetota</taxon>
        <taxon>Actinomycetes</taxon>
        <taxon>Kitasatosporales</taxon>
        <taxon>Streptomycetaceae</taxon>
        <taxon>Streptomyces</taxon>
    </lineage>
</organism>
<dbReference type="Proteomes" id="UP001180531">
    <property type="component" value="Unassembled WGS sequence"/>
</dbReference>
<gene>
    <name evidence="3" type="ORF">RM609_02065</name>
</gene>
<proteinExistence type="predicted"/>
<keyword evidence="2" id="KW-0732">Signal</keyword>
<evidence type="ECO:0000256" key="2">
    <source>
        <dbReference type="SAM" id="SignalP"/>
    </source>
</evidence>
<evidence type="ECO:0000256" key="1">
    <source>
        <dbReference type="SAM" id="MobiDB-lite"/>
    </source>
</evidence>
<keyword evidence="4" id="KW-1185">Reference proteome</keyword>
<name>A0ABU2SGH7_9ACTN</name>
<comment type="caution">
    <text evidence="3">The sequence shown here is derived from an EMBL/GenBank/DDBJ whole genome shotgun (WGS) entry which is preliminary data.</text>
</comment>
<feature type="chain" id="PRO_5047336753" description="Lipoprotein" evidence="2">
    <location>
        <begin position="25"/>
        <end position="163"/>
    </location>
</feature>
<feature type="compositionally biased region" description="Low complexity" evidence="1">
    <location>
        <begin position="40"/>
        <end position="72"/>
    </location>
</feature>
<feature type="region of interest" description="Disordered" evidence="1">
    <location>
        <begin position="30"/>
        <end position="117"/>
    </location>
</feature>
<dbReference type="RefSeq" id="WP_311607365.1">
    <property type="nucleotide sequence ID" value="NZ_JAVRFI010000001.1"/>
</dbReference>
<dbReference type="EMBL" id="JAVRFI010000001">
    <property type="protein sequence ID" value="MDT0447888.1"/>
    <property type="molecule type" value="Genomic_DNA"/>
</dbReference>
<reference evidence="3" key="1">
    <citation type="submission" date="2024-05" db="EMBL/GenBank/DDBJ databases">
        <title>30 novel species of actinomycetes from the DSMZ collection.</title>
        <authorList>
            <person name="Nouioui I."/>
        </authorList>
    </citation>
    <scope>NUCLEOTIDE SEQUENCE</scope>
    <source>
        <strain evidence="3">DSM 40473</strain>
    </source>
</reference>
<feature type="signal peptide" evidence="2">
    <location>
        <begin position="1"/>
        <end position="24"/>
    </location>
</feature>
<evidence type="ECO:0008006" key="5">
    <source>
        <dbReference type="Google" id="ProtNLM"/>
    </source>
</evidence>
<evidence type="ECO:0000313" key="4">
    <source>
        <dbReference type="Proteomes" id="UP001180531"/>
    </source>
</evidence>
<sequence>MAIATVSRPAFRRRLAAACGLALATALTLTGCTGDDKSSTRPSATASASASASASTSPSPSPSPTESATHAPTPSPEPSTHAPKAPPKTRGPQTEPPAPGAERPAGANGSSASKSSCEIRSNAGNCYKAGQYCRDGDVGANTHAANGRLITCGGDGGRPRWHY</sequence>
<evidence type="ECO:0000313" key="3">
    <source>
        <dbReference type="EMBL" id="MDT0447888.1"/>
    </source>
</evidence>
<protein>
    <recommendedName>
        <fullName evidence="5">Lipoprotein</fullName>
    </recommendedName>
</protein>
<feature type="compositionally biased region" description="Low complexity" evidence="1">
    <location>
        <begin position="100"/>
        <end position="116"/>
    </location>
</feature>